<dbReference type="InterPro" id="IPR038013">
    <property type="entry name" value="ALG11"/>
</dbReference>
<evidence type="ECO:0000259" key="2">
    <source>
        <dbReference type="Pfam" id="PF00534"/>
    </source>
</evidence>
<dbReference type="PANTHER" id="PTHR45919">
    <property type="entry name" value="GDP-MAN:MAN(3)GLCNAC(2)-PP-DOL ALPHA-1,2-MANNOSYLTRANSFERASE"/>
    <property type="match status" value="1"/>
</dbReference>
<evidence type="ECO:0000256" key="1">
    <source>
        <dbReference type="ARBA" id="ARBA00022676"/>
    </source>
</evidence>
<evidence type="ECO:0000313" key="3">
    <source>
        <dbReference type="EMBL" id="ETN83742.1"/>
    </source>
</evidence>
<feature type="domain" description="Glycosyl transferase family 1" evidence="2">
    <location>
        <begin position="47"/>
        <end position="230"/>
    </location>
</feature>
<keyword evidence="1" id="KW-0328">Glycosyltransferase</keyword>
<proteinExistence type="predicted"/>
<sequence length="254" mass="29177">MFRFIFLECVRCFSWTSGHIKRLWHCDDVKIVFPPCDVTAFLTLEQNSEEKFSRDKVVRIMSIGQIRPEKNHRMQIEILQVVKKKLEERGEGTEVELTVAGGCRNVADQARVKELKNLAAQWGLTSNINWKLNVAYEELLDVLSESLISLHTMWNEHFGISVVEGMAAGTIMLAHDSGGPQLDILLPIDGKKETQPMGFLAATREEYVRLILHIIDMTRAERDAVRRAARKSVSRFSEYEFDRNWNTAIEPLLM</sequence>
<dbReference type="KEGG" id="nai:NECAME_07229"/>
<dbReference type="GO" id="GO:0005789">
    <property type="term" value="C:endoplasmic reticulum membrane"/>
    <property type="evidence" value="ECO:0007669"/>
    <property type="project" value="TreeGrafter"/>
</dbReference>
<dbReference type="Pfam" id="PF00534">
    <property type="entry name" value="Glycos_transf_1"/>
    <property type="match status" value="1"/>
</dbReference>
<dbReference type="Proteomes" id="UP000053676">
    <property type="component" value="Unassembled WGS sequence"/>
</dbReference>
<protein>
    <submittedName>
        <fullName evidence="3">Glycosyltransferase, group 1 family protein</fullName>
    </submittedName>
</protein>
<dbReference type="STRING" id="51031.W2TRU0"/>
<dbReference type="Gene3D" id="3.40.50.2000">
    <property type="entry name" value="Glycogen Phosphorylase B"/>
    <property type="match status" value="1"/>
</dbReference>
<organism evidence="3 4">
    <name type="scientific">Necator americanus</name>
    <name type="common">Human hookworm</name>
    <dbReference type="NCBI Taxonomy" id="51031"/>
    <lineage>
        <taxon>Eukaryota</taxon>
        <taxon>Metazoa</taxon>
        <taxon>Ecdysozoa</taxon>
        <taxon>Nematoda</taxon>
        <taxon>Chromadorea</taxon>
        <taxon>Rhabditida</taxon>
        <taxon>Rhabditina</taxon>
        <taxon>Rhabditomorpha</taxon>
        <taxon>Strongyloidea</taxon>
        <taxon>Ancylostomatidae</taxon>
        <taxon>Bunostominae</taxon>
        <taxon>Necator</taxon>
    </lineage>
</organism>
<dbReference type="GO" id="GO:0006487">
    <property type="term" value="P:protein N-linked glycosylation"/>
    <property type="evidence" value="ECO:0007669"/>
    <property type="project" value="TreeGrafter"/>
</dbReference>
<dbReference type="PANTHER" id="PTHR45919:SF1">
    <property type="entry name" value="GDP-MAN:MAN(3)GLCNAC(2)-PP-DOL ALPHA-1,2-MANNOSYLTRANSFERASE"/>
    <property type="match status" value="1"/>
</dbReference>
<dbReference type="GO" id="GO:0004377">
    <property type="term" value="F:GDP-Man:Man(3)GlcNAc(2)-PP-Dol alpha-1,2-mannosyltransferase activity"/>
    <property type="evidence" value="ECO:0007669"/>
    <property type="project" value="InterPro"/>
</dbReference>
<accession>W2TRU0</accession>
<dbReference type="AlphaFoldDB" id="W2TRU0"/>
<dbReference type="OrthoDB" id="2276068at2759"/>
<dbReference type="OMA" id="SIMALHT"/>
<keyword evidence="4" id="KW-1185">Reference proteome</keyword>
<reference evidence="4" key="1">
    <citation type="journal article" date="2014" name="Nat. Genet.">
        <title>Genome of the human hookworm Necator americanus.</title>
        <authorList>
            <person name="Tang Y.T."/>
            <person name="Gao X."/>
            <person name="Rosa B.A."/>
            <person name="Abubucker S."/>
            <person name="Hallsworth-Pepin K."/>
            <person name="Martin J."/>
            <person name="Tyagi R."/>
            <person name="Heizer E."/>
            <person name="Zhang X."/>
            <person name="Bhonagiri-Palsikar V."/>
            <person name="Minx P."/>
            <person name="Warren W.C."/>
            <person name="Wang Q."/>
            <person name="Zhan B."/>
            <person name="Hotez P.J."/>
            <person name="Sternberg P.W."/>
            <person name="Dougall A."/>
            <person name="Gaze S.T."/>
            <person name="Mulvenna J."/>
            <person name="Sotillo J."/>
            <person name="Ranganathan S."/>
            <person name="Rabelo E.M."/>
            <person name="Wilson R.K."/>
            <person name="Felgner P.L."/>
            <person name="Bethony J."/>
            <person name="Hawdon J.M."/>
            <person name="Gasser R.B."/>
            <person name="Loukas A."/>
            <person name="Mitreva M."/>
        </authorList>
    </citation>
    <scope>NUCLEOTIDE SEQUENCE [LARGE SCALE GENOMIC DNA]</scope>
</reference>
<evidence type="ECO:0000313" key="4">
    <source>
        <dbReference type="Proteomes" id="UP000053676"/>
    </source>
</evidence>
<dbReference type="EMBL" id="KI658107">
    <property type="protein sequence ID" value="ETN83742.1"/>
    <property type="molecule type" value="Genomic_DNA"/>
</dbReference>
<dbReference type="InterPro" id="IPR001296">
    <property type="entry name" value="Glyco_trans_1"/>
</dbReference>
<name>W2TRU0_NECAM</name>
<keyword evidence="3" id="KW-0808">Transferase</keyword>
<gene>
    <name evidence="3" type="ORF">NECAME_07229</name>
</gene>
<dbReference type="SUPFAM" id="SSF53756">
    <property type="entry name" value="UDP-Glycosyltransferase/glycogen phosphorylase"/>
    <property type="match status" value="1"/>
</dbReference>